<evidence type="ECO:0000256" key="2">
    <source>
        <dbReference type="SAM" id="Phobius"/>
    </source>
</evidence>
<sequence>MAIGVVEVAVVVGYGCAVLLGWIRARTAAQITRERETKRQEIIRSLPLGSRVLDINGAGIMVEVGRQTTPPSQSPTGSEDDLQHS</sequence>
<keyword evidence="2" id="KW-0812">Transmembrane</keyword>
<evidence type="ECO:0000256" key="1">
    <source>
        <dbReference type="SAM" id="MobiDB-lite"/>
    </source>
</evidence>
<dbReference type="RefSeq" id="WP_141999691.1">
    <property type="nucleotide sequence ID" value="NZ_VFML01000001.1"/>
</dbReference>
<name>A0A542DLT1_AMYCI</name>
<keyword evidence="2" id="KW-0472">Membrane</keyword>
<organism evidence="3 4">
    <name type="scientific">Amycolatopsis cihanbeyliensis</name>
    <dbReference type="NCBI Taxonomy" id="1128664"/>
    <lineage>
        <taxon>Bacteria</taxon>
        <taxon>Bacillati</taxon>
        <taxon>Actinomycetota</taxon>
        <taxon>Actinomycetes</taxon>
        <taxon>Pseudonocardiales</taxon>
        <taxon>Pseudonocardiaceae</taxon>
        <taxon>Amycolatopsis</taxon>
    </lineage>
</organism>
<gene>
    <name evidence="3" type="ORF">FB471_3710</name>
</gene>
<proteinExistence type="predicted"/>
<protein>
    <submittedName>
        <fullName evidence="3">Uncharacterized protein</fullName>
    </submittedName>
</protein>
<dbReference type="OrthoDB" id="5198582at2"/>
<evidence type="ECO:0000313" key="4">
    <source>
        <dbReference type="Proteomes" id="UP000320876"/>
    </source>
</evidence>
<keyword evidence="4" id="KW-1185">Reference proteome</keyword>
<dbReference type="EMBL" id="VFML01000001">
    <property type="protein sequence ID" value="TQJ03935.1"/>
    <property type="molecule type" value="Genomic_DNA"/>
</dbReference>
<keyword evidence="2" id="KW-1133">Transmembrane helix</keyword>
<feature type="region of interest" description="Disordered" evidence="1">
    <location>
        <begin position="64"/>
        <end position="85"/>
    </location>
</feature>
<feature type="compositionally biased region" description="Polar residues" evidence="1">
    <location>
        <begin position="66"/>
        <end position="77"/>
    </location>
</feature>
<reference evidence="3 4" key="1">
    <citation type="submission" date="2019-06" db="EMBL/GenBank/DDBJ databases">
        <title>Sequencing the genomes of 1000 actinobacteria strains.</title>
        <authorList>
            <person name="Klenk H.-P."/>
        </authorList>
    </citation>
    <scope>NUCLEOTIDE SEQUENCE [LARGE SCALE GENOMIC DNA]</scope>
    <source>
        <strain evidence="3 4">DSM 45679</strain>
    </source>
</reference>
<dbReference type="Proteomes" id="UP000320876">
    <property type="component" value="Unassembled WGS sequence"/>
</dbReference>
<dbReference type="AlphaFoldDB" id="A0A542DLT1"/>
<accession>A0A542DLT1</accession>
<evidence type="ECO:0000313" key="3">
    <source>
        <dbReference type="EMBL" id="TQJ03935.1"/>
    </source>
</evidence>
<feature type="transmembrane region" description="Helical" evidence="2">
    <location>
        <begin position="6"/>
        <end position="25"/>
    </location>
</feature>
<comment type="caution">
    <text evidence="3">The sequence shown here is derived from an EMBL/GenBank/DDBJ whole genome shotgun (WGS) entry which is preliminary data.</text>
</comment>